<dbReference type="AlphaFoldDB" id="U5BT67"/>
<proteinExistence type="predicted"/>
<sequence>MEKKRVCFYKPSFFYEILAINEKNTLNRVFFSFS</sequence>
<organism evidence="1 2">
    <name type="scientific">Rhodonellum psychrophilum GCM71 = DSM 17998</name>
    <dbReference type="NCBI Taxonomy" id="1123057"/>
    <lineage>
        <taxon>Bacteria</taxon>
        <taxon>Pseudomonadati</taxon>
        <taxon>Bacteroidota</taxon>
        <taxon>Cytophagia</taxon>
        <taxon>Cytophagales</taxon>
        <taxon>Cytophagaceae</taxon>
        <taxon>Rhodonellum</taxon>
    </lineage>
</organism>
<gene>
    <name evidence="1" type="ORF">P872_01840</name>
</gene>
<evidence type="ECO:0000313" key="2">
    <source>
        <dbReference type="Proteomes" id="UP000016843"/>
    </source>
</evidence>
<protein>
    <submittedName>
        <fullName evidence="1">Uncharacterized protein</fullName>
    </submittedName>
</protein>
<keyword evidence="2" id="KW-1185">Reference proteome</keyword>
<evidence type="ECO:0000313" key="1">
    <source>
        <dbReference type="EMBL" id="ERM83780.1"/>
    </source>
</evidence>
<dbReference type="EMBL" id="AWXR01000009">
    <property type="protein sequence ID" value="ERM83780.1"/>
    <property type="molecule type" value="Genomic_DNA"/>
</dbReference>
<accession>U5BT67</accession>
<dbReference type="Proteomes" id="UP000016843">
    <property type="component" value="Unassembled WGS sequence"/>
</dbReference>
<name>U5BT67_9BACT</name>
<reference evidence="1 2" key="1">
    <citation type="journal article" date="2013" name="Genome Announc.">
        <title>Draft Genome Sequence of the Psychrophilic and Alkaliphilic Rhodonellum psychrophilum Strain GCM71T.</title>
        <authorList>
            <person name="Hauptmann A.L."/>
            <person name="Glaring M.A."/>
            <person name="Hallin P.F."/>
            <person name="Prieme A."/>
            <person name="Stougaard P."/>
        </authorList>
    </citation>
    <scope>NUCLEOTIDE SEQUENCE [LARGE SCALE GENOMIC DNA]</scope>
    <source>
        <strain evidence="1 2">GCM71</strain>
    </source>
</reference>
<comment type="caution">
    <text evidence="1">The sequence shown here is derived from an EMBL/GenBank/DDBJ whole genome shotgun (WGS) entry which is preliminary data.</text>
</comment>